<dbReference type="AlphaFoldDB" id="A0A1I8F817"/>
<accession>A0A1I8F817</accession>
<dbReference type="WBParaSite" id="maker-unitig_22788-snap-gene-0.2-mRNA-1">
    <property type="protein sequence ID" value="maker-unitig_22788-snap-gene-0.2-mRNA-1"/>
    <property type="gene ID" value="maker-unitig_22788-snap-gene-0.2"/>
</dbReference>
<feature type="compositionally biased region" description="Polar residues" evidence="1">
    <location>
        <begin position="11"/>
        <end position="24"/>
    </location>
</feature>
<evidence type="ECO:0000256" key="1">
    <source>
        <dbReference type="SAM" id="MobiDB-lite"/>
    </source>
</evidence>
<evidence type="ECO:0000313" key="2">
    <source>
        <dbReference type="Proteomes" id="UP000095280"/>
    </source>
</evidence>
<proteinExistence type="predicted"/>
<evidence type="ECO:0000313" key="3">
    <source>
        <dbReference type="WBParaSite" id="maker-unitig_22788-snap-gene-0.2-mRNA-1"/>
    </source>
</evidence>
<reference evidence="3" key="1">
    <citation type="submission" date="2016-11" db="UniProtKB">
        <authorList>
            <consortium name="WormBaseParasite"/>
        </authorList>
    </citation>
    <scope>IDENTIFICATION</scope>
</reference>
<dbReference type="Proteomes" id="UP000095280">
    <property type="component" value="Unplaced"/>
</dbReference>
<feature type="region of interest" description="Disordered" evidence="1">
    <location>
        <begin position="1"/>
        <end position="24"/>
    </location>
</feature>
<organism evidence="2 3">
    <name type="scientific">Macrostomum lignano</name>
    <dbReference type="NCBI Taxonomy" id="282301"/>
    <lineage>
        <taxon>Eukaryota</taxon>
        <taxon>Metazoa</taxon>
        <taxon>Spiralia</taxon>
        <taxon>Lophotrochozoa</taxon>
        <taxon>Platyhelminthes</taxon>
        <taxon>Rhabditophora</taxon>
        <taxon>Macrostomorpha</taxon>
        <taxon>Macrostomida</taxon>
        <taxon>Macrostomidae</taxon>
        <taxon>Macrostomum</taxon>
    </lineage>
</organism>
<keyword evidence="2" id="KW-1185">Reference proteome</keyword>
<protein>
    <submittedName>
        <fullName evidence="3">Uncharacterized protein</fullName>
    </submittedName>
</protein>
<sequence>MQPVEGHRQSVAFSSNSQQLPASS</sequence>
<name>A0A1I8F817_9PLAT</name>